<gene>
    <name evidence="1" type="ORF">CcrBL9_gp056c</name>
</gene>
<reference evidence="2" key="1">
    <citation type="submission" date="2018-07" db="EMBL/GenBank/DDBJ databases">
        <title>Giant CbK-like Caulobacter bacteriophages have genetically divergent genomes.</title>
        <authorList>
            <person name="Wilson K.M."/>
            <person name="Ely B."/>
        </authorList>
    </citation>
    <scope>NUCLEOTIDE SEQUENCE [LARGE SCALE GENOMIC DNA]</scope>
</reference>
<evidence type="ECO:0000313" key="2">
    <source>
        <dbReference type="Proteomes" id="UP000259421"/>
    </source>
</evidence>
<dbReference type="Proteomes" id="UP000259421">
    <property type="component" value="Segment"/>
</dbReference>
<evidence type="ECO:0000313" key="1">
    <source>
        <dbReference type="EMBL" id="AXQ69080.1"/>
    </source>
</evidence>
<proteinExistence type="predicted"/>
<dbReference type="EMBL" id="MH588546">
    <property type="protein sequence ID" value="AXQ69080.1"/>
    <property type="molecule type" value="Genomic_DNA"/>
</dbReference>
<keyword evidence="2" id="KW-1185">Reference proteome</keyword>
<protein>
    <submittedName>
        <fullName evidence="1">Uncharacterized protein</fullName>
    </submittedName>
</protein>
<name>A0A385EBQ3_9CAUD</name>
<reference evidence="1 2" key="2">
    <citation type="submission" date="2018-09" db="EMBL/GenBank/DDBJ databases">
        <title>Giant CbK-like Caulobacter bacteriophages have genetically divergent genomes.</title>
        <authorList>
            <person name="Wilson K."/>
            <person name="Ely B."/>
        </authorList>
    </citation>
    <scope>NUCLEOTIDE SEQUENCE [LARGE SCALE GENOMIC DNA]</scope>
</reference>
<sequence length="83" mass="9298">MSYAYNTYDELVALYQADQGSSGDLVQVLEDAPSDPAAVAALSAWKTLKQLDLLPLPENRATRKLLLLQLYTDMKRNIRVVRS</sequence>
<organism evidence="1 2">
    <name type="scientific">Caulobacter phage CcrBL9</name>
    <dbReference type="NCBI Taxonomy" id="2283270"/>
    <lineage>
        <taxon>Viruses</taxon>
        <taxon>Duplodnaviria</taxon>
        <taxon>Heunggongvirae</taxon>
        <taxon>Uroviricota</taxon>
        <taxon>Caudoviricetes</taxon>
        <taxon>Jeanschmidtviridae</taxon>
        <taxon>Bertelyvirus</taxon>
        <taxon>Bertelyvirus BL9</taxon>
    </lineage>
</organism>
<accession>A0A385EBQ3</accession>